<comment type="caution">
    <text evidence="10">Lacks conserved residue(s) required for the propagation of feature annotation.</text>
</comment>
<dbReference type="InterPro" id="IPR007202">
    <property type="entry name" value="4Fe-4S_dom"/>
</dbReference>
<evidence type="ECO:0000256" key="10">
    <source>
        <dbReference type="HAMAP-Rule" id="MF_00463"/>
    </source>
</evidence>
<evidence type="ECO:0000256" key="2">
    <source>
        <dbReference type="ARBA" id="ARBA00022485"/>
    </source>
</evidence>
<dbReference type="GO" id="GO:0009055">
    <property type="term" value="F:electron transfer activity"/>
    <property type="evidence" value="ECO:0007669"/>
    <property type="project" value="InterPro"/>
</dbReference>
<keyword evidence="14" id="KW-1185">Reference proteome</keyword>
<dbReference type="RefSeq" id="WP_229343833.1">
    <property type="nucleotide sequence ID" value="NZ_JAJFAT010000002.1"/>
</dbReference>
<comment type="subunit">
    <text evidence="10">The complex is composed of six subunits: RnfA, RnfB, RnfC, RnfD, RnfE and RnfG.</text>
</comment>
<dbReference type="EC" id="7.-.-.-" evidence="10"/>
<feature type="binding site" evidence="10">
    <location>
        <position position="172"/>
    </location>
    <ligand>
        <name>[4Fe-4S] cluster</name>
        <dbReference type="ChEBI" id="CHEBI:49883"/>
        <label>3</label>
    </ligand>
</feature>
<feature type="domain" description="4Fe-4S ferredoxin-type" evidence="11">
    <location>
        <begin position="269"/>
        <end position="297"/>
    </location>
</feature>
<feature type="domain" description="4Fe-4S ferredoxin-type" evidence="11">
    <location>
        <begin position="237"/>
        <end position="266"/>
    </location>
</feature>
<feature type="domain" description="4Fe-4S ferredoxin-type" evidence="11">
    <location>
        <begin position="206"/>
        <end position="236"/>
    </location>
</feature>
<dbReference type="Proteomes" id="UP001199296">
    <property type="component" value="Unassembled WGS sequence"/>
</dbReference>
<keyword evidence="4 10" id="KW-0677">Repeat</keyword>
<sequence>MNSIYFYSMISMGGIAALLAGGLGFAANHFHVEKDPRVAKVEDALPSANCGACGYAGCESFAEAVVKGEAPVGGCPVGGDSVSTEIADIMGSENESSEKVVAELICAGGLKETKKSGKYDGIKSCKAAHQVNGGEKICQYSCLGFGDCEAICPFDAIFINDNGLPEIDPDACTGCGKCIDECPRNVLLLAPYQAKNHIRCSSHNIGKIVRKTCEVGCIACSLCLRACPVDAIEMKDNLAVIDYEKCVNCGICADKCPTGTIEFQGERIQKVEINDNCVGCTLCAKACPVEAIEGEIKKLHEVDQEICIQCGLCYEACNVDAVDLFYESDLS</sequence>
<feature type="binding site" evidence="10">
    <location>
        <position position="138"/>
    </location>
    <ligand>
        <name>[4Fe-4S] cluster</name>
        <dbReference type="ChEBI" id="CHEBI:49883"/>
        <label>2</label>
    </ligand>
</feature>
<protein>
    <recommendedName>
        <fullName evidence="10">Ion-translocating oxidoreductase complex subunit B</fullName>
        <ecNumber evidence="10">7.-.-.-</ecNumber>
    </recommendedName>
    <alternativeName>
        <fullName evidence="10">Rnf electron transport complex subunit B</fullName>
    </alternativeName>
</protein>
<dbReference type="Pfam" id="PF12798">
    <property type="entry name" value="Fer4_3"/>
    <property type="match status" value="1"/>
</dbReference>
<keyword evidence="1 10" id="KW-0813">Transport</keyword>
<dbReference type="GO" id="GO:0022900">
    <property type="term" value="P:electron transport chain"/>
    <property type="evidence" value="ECO:0007669"/>
    <property type="project" value="UniProtKB-UniRule"/>
</dbReference>
<dbReference type="PROSITE" id="PS51656">
    <property type="entry name" value="4FE4S"/>
    <property type="match status" value="1"/>
</dbReference>
<dbReference type="Pfam" id="PF04060">
    <property type="entry name" value="FeS"/>
    <property type="match status" value="1"/>
</dbReference>
<dbReference type="SUPFAM" id="SSF54862">
    <property type="entry name" value="4Fe-4S ferredoxins"/>
    <property type="match status" value="2"/>
</dbReference>
<evidence type="ECO:0000256" key="7">
    <source>
        <dbReference type="ARBA" id="ARBA00023004"/>
    </source>
</evidence>
<feature type="binding site" evidence="10">
    <location>
        <position position="53"/>
    </location>
    <ligand>
        <name>[4Fe-4S] cluster</name>
        <dbReference type="ChEBI" id="CHEBI:49883"/>
        <label>1</label>
    </ligand>
</feature>
<dbReference type="PROSITE" id="PS00198">
    <property type="entry name" value="4FE4S_FER_1"/>
    <property type="match status" value="3"/>
</dbReference>
<feature type="binding site" evidence="10">
    <location>
        <position position="178"/>
    </location>
    <ligand>
        <name>[4Fe-4S] cluster</name>
        <dbReference type="ChEBI" id="CHEBI:49883"/>
        <label>3</label>
    </ligand>
</feature>
<evidence type="ECO:0000256" key="1">
    <source>
        <dbReference type="ARBA" id="ARBA00022448"/>
    </source>
</evidence>
<dbReference type="PANTHER" id="PTHR43560:SF1">
    <property type="entry name" value="ION-TRANSLOCATING OXIDOREDUCTASE COMPLEX SUBUNIT B"/>
    <property type="match status" value="1"/>
</dbReference>
<reference evidence="13 14" key="1">
    <citation type="submission" date="2021-10" db="EMBL/GenBank/DDBJ databases">
        <authorList>
            <person name="Grouzdev D.S."/>
            <person name="Pantiukh K.S."/>
            <person name="Krutkina M.S."/>
        </authorList>
    </citation>
    <scope>NUCLEOTIDE SEQUENCE [LARGE SCALE GENOMIC DNA]</scope>
    <source>
        <strain evidence="13 14">Z-7514</strain>
    </source>
</reference>
<name>A0AAW4WWR2_9FIRM</name>
<keyword evidence="6 10" id="KW-0249">Electron transport</keyword>
<keyword evidence="9 10" id="KW-0472">Membrane</keyword>
<feature type="binding site" evidence="10">
    <location>
        <position position="75"/>
    </location>
    <ligand>
        <name>[4Fe-4S] cluster</name>
        <dbReference type="ChEBI" id="CHEBI:49883"/>
        <label>1</label>
    </ligand>
</feature>
<dbReference type="EMBL" id="JAJFAT010000002">
    <property type="protein sequence ID" value="MCC3144218.1"/>
    <property type="molecule type" value="Genomic_DNA"/>
</dbReference>
<feature type="region of interest" description="Hydrophobic" evidence="10">
    <location>
        <begin position="1"/>
        <end position="27"/>
    </location>
</feature>
<keyword evidence="5 10" id="KW-1278">Translocase</keyword>
<dbReference type="InterPro" id="IPR017896">
    <property type="entry name" value="4Fe4S_Fe-S-bd"/>
</dbReference>
<comment type="cofactor">
    <cofactor evidence="10">
        <name>[4Fe-4S] cluster</name>
        <dbReference type="ChEBI" id="CHEBI:49883"/>
    </cofactor>
    <text evidence="10">Binds 3 [4Fe-4S] clusters.</text>
</comment>
<feature type="domain" description="4Fe-4S ferredoxin-type" evidence="11">
    <location>
        <begin position="298"/>
        <end position="327"/>
    </location>
</feature>
<comment type="function">
    <text evidence="10">Part of a membrane-bound complex that couples electron transfer with translocation of ions across the membrane.</text>
</comment>
<comment type="similarity">
    <text evidence="10">Belongs to the 4Fe4S bacterial-type ferredoxin family. RnfB subfamily.</text>
</comment>
<evidence type="ECO:0000256" key="5">
    <source>
        <dbReference type="ARBA" id="ARBA00022967"/>
    </source>
</evidence>
<feature type="binding site" evidence="10">
    <location>
        <position position="58"/>
    </location>
    <ligand>
        <name>[4Fe-4S] cluster</name>
        <dbReference type="ChEBI" id="CHEBI:49883"/>
        <label>1</label>
    </ligand>
</feature>
<feature type="domain" description="4Fe-4S" evidence="12">
    <location>
        <begin position="33"/>
        <end position="92"/>
    </location>
</feature>
<dbReference type="HAMAP" id="MF_00463">
    <property type="entry name" value="RsxB_RnfB"/>
    <property type="match status" value="1"/>
</dbReference>
<proteinExistence type="inferred from homology"/>
<dbReference type="CDD" id="cd10549">
    <property type="entry name" value="MtMvhB_like"/>
    <property type="match status" value="2"/>
</dbReference>
<feature type="domain" description="4Fe-4S ferredoxin-type" evidence="11">
    <location>
        <begin position="163"/>
        <end position="192"/>
    </location>
</feature>
<keyword evidence="7 10" id="KW-0408">Iron</keyword>
<dbReference type="Gene3D" id="3.30.70.20">
    <property type="match status" value="3"/>
</dbReference>
<evidence type="ECO:0000256" key="6">
    <source>
        <dbReference type="ARBA" id="ARBA00022982"/>
    </source>
</evidence>
<dbReference type="NCBIfam" id="TIGR01944">
    <property type="entry name" value="rnfB"/>
    <property type="match status" value="1"/>
</dbReference>
<keyword evidence="10" id="KW-1003">Cell membrane</keyword>
<keyword evidence="8 10" id="KW-0411">Iron-sulfur</keyword>
<dbReference type="InterPro" id="IPR050395">
    <property type="entry name" value="4Fe4S_Ferredoxin_RnfB"/>
</dbReference>
<dbReference type="PROSITE" id="PS51379">
    <property type="entry name" value="4FE4S_FER_2"/>
    <property type="match status" value="6"/>
</dbReference>
<comment type="caution">
    <text evidence="13">The sequence shown here is derived from an EMBL/GenBank/DDBJ whole genome shotgun (WGS) entry which is preliminary data.</text>
</comment>
<dbReference type="Pfam" id="PF14697">
    <property type="entry name" value="Fer4_21"/>
    <property type="match status" value="1"/>
</dbReference>
<feature type="binding site" evidence="10">
    <location>
        <position position="182"/>
    </location>
    <ligand>
        <name>[4Fe-4S] cluster</name>
        <dbReference type="ChEBI" id="CHEBI:49883"/>
        <label>2</label>
    </ligand>
</feature>
<dbReference type="Pfam" id="PF00037">
    <property type="entry name" value="Fer4"/>
    <property type="match status" value="1"/>
</dbReference>
<feature type="binding site" evidence="10">
    <location>
        <position position="142"/>
    </location>
    <ligand>
        <name>[4Fe-4S] cluster</name>
        <dbReference type="ChEBI" id="CHEBI:49883"/>
        <label>2</label>
    </ligand>
</feature>
<keyword evidence="3 10" id="KW-0479">Metal-binding</keyword>
<feature type="domain" description="4Fe-4S ferredoxin-type" evidence="11">
    <location>
        <begin position="133"/>
        <end position="162"/>
    </location>
</feature>
<organism evidence="13 14">
    <name type="scientific">Halanaerobium polyolivorans</name>
    <dbReference type="NCBI Taxonomy" id="2886943"/>
    <lineage>
        <taxon>Bacteria</taxon>
        <taxon>Bacillati</taxon>
        <taxon>Bacillota</taxon>
        <taxon>Clostridia</taxon>
        <taxon>Halanaerobiales</taxon>
        <taxon>Halanaerobiaceae</taxon>
        <taxon>Halanaerobium</taxon>
    </lineage>
</organism>
<dbReference type="Pfam" id="PF12837">
    <property type="entry name" value="Fer4_6"/>
    <property type="match status" value="1"/>
</dbReference>
<evidence type="ECO:0000256" key="8">
    <source>
        <dbReference type="ARBA" id="ARBA00023014"/>
    </source>
</evidence>
<evidence type="ECO:0000256" key="3">
    <source>
        <dbReference type="ARBA" id="ARBA00022723"/>
    </source>
</evidence>
<dbReference type="GO" id="GO:0051539">
    <property type="term" value="F:4 iron, 4 sulfur cluster binding"/>
    <property type="evidence" value="ECO:0007669"/>
    <property type="project" value="UniProtKB-UniRule"/>
</dbReference>
<dbReference type="GO" id="GO:0005886">
    <property type="term" value="C:plasma membrane"/>
    <property type="evidence" value="ECO:0007669"/>
    <property type="project" value="UniProtKB-SubCell"/>
</dbReference>
<feature type="binding site" evidence="10">
    <location>
        <position position="175"/>
    </location>
    <ligand>
        <name>[4Fe-4S] cluster</name>
        <dbReference type="ChEBI" id="CHEBI:49883"/>
        <label>3</label>
    </ligand>
</feature>
<evidence type="ECO:0000256" key="4">
    <source>
        <dbReference type="ARBA" id="ARBA00022737"/>
    </source>
</evidence>
<evidence type="ECO:0000259" key="11">
    <source>
        <dbReference type="PROSITE" id="PS51379"/>
    </source>
</evidence>
<comment type="subcellular location">
    <subcellularLocation>
        <location evidence="10">Cell membrane</location>
    </subcellularLocation>
</comment>
<evidence type="ECO:0000313" key="14">
    <source>
        <dbReference type="Proteomes" id="UP001199296"/>
    </source>
</evidence>
<dbReference type="InterPro" id="IPR017900">
    <property type="entry name" value="4Fe4S_Fe_S_CS"/>
</dbReference>
<evidence type="ECO:0000313" key="13">
    <source>
        <dbReference type="EMBL" id="MCC3144218.1"/>
    </source>
</evidence>
<keyword evidence="2 10" id="KW-0004">4Fe-4S</keyword>
<feature type="binding site" evidence="10">
    <location>
        <position position="50"/>
    </location>
    <ligand>
        <name>[4Fe-4S] cluster</name>
        <dbReference type="ChEBI" id="CHEBI:49883"/>
        <label>1</label>
    </ligand>
</feature>
<accession>A0AAW4WWR2</accession>
<dbReference type="AlphaFoldDB" id="A0AAW4WWR2"/>
<gene>
    <name evidence="10" type="primary">rnfB</name>
    <name evidence="13" type="ORF">LJ207_02650</name>
</gene>
<feature type="binding site" evidence="10">
    <location>
        <position position="152"/>
    </location>
    <ligand>
        <name>[4Fe-4S] cluster</name>
        <dbReference type="ChEBI" id="CHEBI:49883"/>
        <label>3</label>
    </ligand>
</feature>
<dbReference type="GO" id="GO:0046872">
    <property type="term" value="F:metal ion binding"/>
    <property type="evidence" value="ECO:0007669"/>
    <property type="project" value="UniProtKB-KW"/>
</dbReference>
<dbReference type="Gene3D" id="1.10.15.40">
    <property type="entry name" value="Electron transport complex subunit B, putative Fe-S cluster"/>
    <property type="match status" value="1"/>
</dbReference>
<evidence type="ECO:0000259" key="12">
    <source>
        <dbReference type="PROSITE" id="PS51656"/>
    </source>
</evidence>
<feature type="binding site" evidence="10">
    <location>
        <position position="148"/>
    </location>
    <ligand>
        <name>[4Fe-4S] cluster</name>
        <dbReference type="ChEBI" id="CHEBI:49883"/>
        <label>2</label>
    </ligand>
</feature>
<evidence type="ECO:0000256" key="9">
    <source>
        <dbReference type="ARBA" id="ARBA00023136"/>
    </source>
</evidence>
<dbReference type="PANTHER" id="PTHR43560">
    <property type="entry name" value="ION-TRANSLOCATING OXIDOREDUCTASE COMPLEX SUBUNIT B"/>
    <property type="match status" value="1"/>
</dbReference>
<dbReference type="InterPro" id="IPR010207">
    <property type="entry name" value="Elect_transpt_cplx_RnfB/RsxB"/>
</dbReference>